<dbReference type="Proteomes" id="UP001523550">
    <property type="component" value="Unassembled WGS sequence"/>
</dbReference>
<comment type="caution">
    <text evidence="3">The sequence shown here is derived from an EMBL/GenBank/DDBJ whole genome shotgun (WGS) entry which is preliminary data.</text>
</comment>
<protein>
    <submittedName>
        <fullName evidence="3">Membrane protein YdbT with pleckstrin-like domain</fullName>
    </submittedName>
</protein>
<dbReference type="RefSeq" id="WP_253451041.1">
    <property type="nucleotide sequence ID" value="NZ_JALJYF010000003.1"/>
</dbReference>
<evidence type="ECO:0000259" key="2">
    <source>
        <dbReference type="Pfam" id="PF03703"/>
    </source>
</evidence>
<accession>A0ABT1GBW6</accession>
<dbReference type="PANTHER" id="PTHR37938:SF1">
    <property type="entry name" value="BLL0215 PROTEIN"/>
    <property type="match status" value="1"/>
</dbReference>
<proteinExistence type="predicted"/>
<keyword evidence="1" id="KW-0472">Membrane</keyword>
<organism evidence="3 4">
    <name type="scientific">Natronospira proteinivora</name>
    <dbReference type="NCBI Taxonomy" id="1807133"/>
    <lineage>
        <taxon>Bacteria</taxon>
        <taxon>Pseudomonadati</taxon>
        <taxon>Pseudomonadota</taxon>
        <taxon>Gammaproteobacteria</taxon>
        <taxon>Natronospirales</taxon>
        <taxon>Natronospiraceae</taxon>
        <taxon>Natronospira</taxon>
    </lineage>
</organism>
<keyword evidence="4" id="KW-1185">Reference proteome</keyword>
<keyword evidence="1" id="KW-0812">Transmembrane</keyword>
<evidence type="ECO:0000313" key="4">
    <source>
        <dbReference type="Proteomes" id="UP001523550"/>
    </source>
</evidence>
<dbReference type="EMBL" id="JALJYF010000003">
    <property type="protein sequence ID" value="MCP1728562.1"/>
    <property type="molecule type" value="Genomic_DNA"/>
</dbReference>
<evidence type="ECO:0000256" key="1">
    <source>
        <dbReference type="SAM" id="Phobius"/>
    </source>
</evidence>
<reference evidence="3 4" key="1">
    <citation type="submission" date="2022-03" db="EMBL/GenBank/DDBJ databases">
        <title>Genomic Encyclopedia of Type Strains, Phase III (KMG-III): the genomes of soil and plant-associated and newly described type strains.</title>
        <authorList>
            <person name="Whitman W."/>
        </authorList>
    </citation>
    <scope>NUCLEOTIDE SEQUENCE [LARGE SCALE GENOMIC DNA]</scope>
    <source>
        <strain evidence="3 4">BSker1</strain>
    </source>
</reference>
<gene>
    <name evidence="3" type="ORF">J2T60_002576</name>
</gene>
<feature type="transmembrane region" description="Helical" evidence="1">
    <location>
        <begin position="47"/>
        <end position="64"/>
    </location>
</feature>
<name>A0ABT1GBW6_9GAMM</name>
<dbReference type="PANTHER" id="PTHR37938">
    <property type="entry name" value="BLL0215 PROTEIN"/>
    <property type="match status" value="1"/>
</dbReference>
<feature type="domain" description="YdbS-like PH" evidence="2">
    <location>
        <begin position="64"/>
        <end position="140"/>
    </location>
</feature>
<keyword evidence="1" id="KW-1133">Transmembrane helix</keyword>
<sequence>MPKINVQLRPAWRNYWAGFVIAALLLLAALGGTVAEAEGEAEIGGGIFLALALVVLGFVAFKRYSWKFSIDGNRVSRHYGIISRNQQSVRIKDLRSVELDQSLFQRLFGIGNLSFYSAGSATAEVKFHGIKEPAEWRDKIDNAMDQLKDSNE</sequence>
<dbReference type="Pfam" id="PF03703">
    <property type="entry name" value="bPH_2"/>
    <property type="match status" value="1"/>
</dbReference>
<evidence type="ECO:0000313" key="3">
    <source>
        <dbReference type="EMBL" id="MCP1728562.1"/>
    </source>
</evidence>
<dbReference type="InterPro" id="IPR005182">
    <property type="entry name" value="YdbS-like_PH"/>
</dbReference>